<dbReference type="STRING" id="580166.AUP43_15280"/>
<keyword evidence="8" id="KW-1185">Reference proteome</keyword>
<evidence type="ECO:0000256" key="6">
    <source>
        <dbReference type="SAM" id="Phobius"/>
    </source>
</evidence>
<feature type="transmembrane region" description="Helical" evidence="6">
    <location>
        <begin position="115"/>
        <end position="139"/>
    </location>
</feature>
<keyword evidence="5 6" id="KW-0472">Membrane</keyword>
<evidence type="ECO:0000313" key="7">
    <source>
        <dbReference type="EMBL" id="KZC97022.1"/>
    </source>
</evidence>
<dbReference type="OrthoDB" id="7874789at2"/>
<keyword evidence="4 6" id="KW-1133">Transmembrane helix</keyword>
<dbReference type="GO" id="GO:0005886">
    <property type="term" value="C:plasma membrane"/>
    <property type="evidence" value="ECO:0007669"/>
    <property type="project" value="UniProtKB-SubCell"/>
</dbReference>
<gene>
    <name evidence="7" type="ORF">AUP43_15280</name>
</gene>
<dbReference type="AlphaFoldDB" id="A0A154V6Q5"/>
<keyword evidence="3 6" id="KW-0812">Transmembrane</keyword>
<dbReference type="RefSeq" id="WP_067560373.1">
    <property type="nucleotide sequence ID" value="NZ_LPXN01000180.1"/>
</dbReference>
<feature type="transmembrane region" description="Helical" evidence="6">
    <location>
        <begin position="187"/>
        <end position="205"/>
    </location>
</feature>
<evidence type="ECO:0000313" key="8">
    <source>
        <dbReference type="Proteomes" id="UP000076400"/>
    </source>
</evidence>
<feature type="transmembrane region" description="Helical" evidence="6">
    <location>
        <begin position="6"/>
        <end position="28"/>
    </location>
</feature>
<accession>A0A154V6Q5</accession>
<dbReference type="PANTHER" id="PTHR30086:SF20">
    <property type="entry name" value="ARGININE EXPORTER PROTEIN ARGO-RELATED"/>
    <property type="match status" value="1"/>
</dbReference>
<keyword evidence="2" id="KW-1003">Cell membrane</keyword>
<evidence type="ECO:0000256" key="3">
    <source>
        <dbReference type="ARBA" id="ARBA00022692"/>
    </source>
</evidence>
<feature type="transmembrane region" description="Helical" evidence="6">
    <location>
        <begin position="77"/>
        <end position="94"/>
    </location>
</feature>
<name>A0A154V6Q5_9PROT</name>
<dbReference type="GO" id="GO:0015171">
    <property type="term" value="F:amino acid transmembrane transporter activity"/>
    <property type="evidence" value="ECO:0007669"/>
    <property type="project" value="TreeGrafter"/>
</dbReference>
<sequence>METDFFLNAMAIGFAIAAPVGAIGALCVRRTLQGGFASGLAVGLGAALADASYGAVAAFGLSALTDFLVYWHETLKISGGLVLILLGVRTLLVVGDFGPERQAPQVRLGGLAGDVATTFVLTLANPTTILFFIAIFAGLGLMQAGGETGQALAIVAGVFSGSFAWWLILAGGLSAVRKRIPDAALPWINRFAGALLIGFGAAAITN</sequence>
<feature type="transmembrane region" description="Helical" evidence="6">
    <location>
        <begin position="151"/>
        <end position="175"/>
    </location>
</feature>
<dbReference type="EMBL" id="LPXN01000180">
    <property type="protein sequence ID" value="KZC97022.1"/>
    <property type="molecule type" value="Genomic_DNA"/>
</dbReference>
<proteinExistence type="predicted"/>
<comment type="subcellular location">
    <subcellularLocation>
        <location evidence="1">Cell membrane</location>
        <topology evidence="1">Multi-pass membrane protein</topology>
    </subcellularLocation>
</comment>
<evidence type="ECO:0000256" key="4">
    <source>
        <dbReference type="ARBA" id="ARBA00022989"/>
    </source>
</evidence>
<reference evidence="7 8" key="1">
    <citation type="submission" date="2015-12" db="EMBL/GenBank/DDBJ databases">
        <title>Genome sequence of Oceanibaculum pacificum MCCC 1A02656.</title>
        <authorList>
            <person name="Lu L."/>
            <person name="Lai Q."/>
            <person name="Shao Z."/>
            <person name="Qian P."/>
        </authorList>
    </citation>
    <scope>NUCLEOTIDE SEQUENCE [LARGE SCALE GENOMIC DNA]</scope>
    <source>
        <strain evidence="7 8">MCCC 1A02656</strain>
    </source>
</reference>
<feature type="transmembrane region" description="Helical" evidence="6">
    <location>
        <begin position="40"/>
        <end position="65"/>
    </location>
</feature>
<dbReference type="Proteomes" id="UP000076400">
    <property type="component" value="Unassembled WGS sequence"/>
</dbReference>
<evidence type="ECO:0008006" key="9">
    <source>
        <dbReference type="Google" id="ProtNLM"/>
    </source>
</evidence>
<comment type="caution">
    <text evidence="7">The sequence shown here is derived from an EMBL/GenBank/DDBJ whole genome shotgun (WGS) entry which is preliminary data.</text>
</comment>
<evidence type="ECO:0000256" key="5">
    <source>
        <dbReference type="ARBA" id="ARBA00023136"/>
    </source>
</evidence>
<protein>
    <recommendedName>
        <fullName evidence="9">Lysine transporter LysE</fullName>
    </recommendedName>
</protein>
<evidence type="ECO:0000256" key="1">
    <source>
        <dbReference type="ARBA" id="ARBA00004651"/>
    </source>
</evidence>
<dbReference type="Pfam" id="PF01810">
    <property type="entry name" value="LysE"/>
    <property type="match status" value="1"/>
</dbReference>
<dbReference type="InterPro" id="IPR001123">
    <property type="entry name" value="LeuE-type"/>
</dbReference>
<dbReference type="PANTHER" id="PTHR30086">
    <property type="entry name" value="ARGININE EXPORTER PROTEIN ARGO"/>
    <property type="match status" value="1"/>
</dbReference>
<organism evidence="7 8">
    <name type="scientific">Oceanibaculum pacificum</name>
    <dbReference type="NCBI Taxonomy" id="580166"/>
    <lineage>
        <taxon>Bacteria</taxon>
        <taxon>Pseudomonadati</taxon>
        <taxon>Pseudomonadota</taxon>
        <taxon>Alphaproteobacteria</taxon>
        <taxon>Rhodospirillales</taxon>
        <taxon>Oceanibaculaceae</taxon>
        <taxon>Oceanibaculum</taxon>
    </lineage>
</organism>
<evidence type="ECO:0000256" key="2">
    <source>
        <dbReference type="ARBA" id="ARBA00022475"/>
    </source>
</evidence>